<dbReference type="GeneID" id="73351673"/>
<sequence>MPVTSTTCRVSYGEMFFMIYDHLVRSWNLVSLSVCRNNSTTLDSCKGRKGRSGRGALAGWSKTGGVEEGDVNVWHGASAALAAFGSPPSPLWDWSYGTSLSAARPWWRMTLLKLEGLTREGEAHASLISERGSFGSAEISGCFTQSGVSHRRTPKITQNLESTSQTRFWWIVDRSSHMETLSNKLRSGYGAVPGACGMPKVDATQIQRGTRMQV</sequence>
<dbReference type="Proteomes" id="UP000830671">
    <property type="component" value="Chromosome 10"/>
</dbReference>
<protein>
    <submittedName>
        <fullName evidence="1">Uncharacterized protein</fullName>
    </submittedName>
</protein>
<dbReference type="AlphaFoldDB" id="A0A9Q8SF51"/>
<name>A0A9Q8SF51_9PEZI</name>
<gene>
    <name evidence="1" type="ORF">CLUP02_17759</name>
</gene>
<dbReference type="EMBL" id="CP019472">
    <property type="protein sequence ID" value="UQC76246.1"/>
    <property type="molecule type" value="Genomic_DNA"/>
</dbReference>
<evidence type="ECO:0000313" key="2">
    <source>
        <dbReference type="Proteomes" id="UP000830671"/>
    </source>
</evidence>
<accession>A0A9Q8SF51</accession>
<dbReference type="RefSeq" id="XP_049137887.1">
    <property type="nucleotide sequence ID" value="XM_049296663.1"/>
</dbReference>
<dbReference type="KEGG" id="clup:CLUP02_17759"/>
<organism evidence="1 2">
    <name type="scientific">Colletotrichum lupini</name>
    <dbReference type="NCBI Taxonomy" id="145971"/>
    <lineage>
        <taxon>Eukaryota</taxon>
        <taxon>Fungi</taxon>
        <taxon>Dikarya</taxon>
        <taxon>Ascomycota</taxon>
        <taxon>Pezizomycotina</taxon>
        <taxon>Sordariomycetes</taxon>
        <taxon>Hypocreomycetidae</taxon>
        <taxon>Glomerellales</taxon>
        <taxon>Glomerellaceae</taxon>
        <taxon>Colletotrichum</taxon>
        <taxon>Colletotrichum acutatum species complex</taxon>
    </lineage>
</organism>
<evidence type="ECO:0000313" key="1">
    <source>
        <dbReference type="EMBL" id="UQC76246.1"/>
    </source>
</evidence>
<keyword evidence="2" id="KW-1185">Reference proteome</keyword>
<proteinExistence type="predicted"/>
<reference evidence="1" key="1">
    <citation type="journal article" date="2021" name="Mol. Plant Microbe Interact.">
        <title>Complete Genome Sequence of the Plant-Pathogenic Fungus Colletotrichum lupini.</title>
        <authorList>
            <person name="Baroncelli R."/>
            <person name="Pensec F."/>
            <person name="Da Lio D."/>
            <person name="Boufleur T."/>
            <person name="Vicente I."/>
            <person name="Sarrocco S."/>
            <person name="Picot A."/>
            <person name="Baraldi E."/>
            <person name="Sukno S."/>
            <person name="Thon M."/>
            <person name="Le Floch G."/>
        </authorList>
    </citation>
    <scope>NUCLEOTIDE SEQUENCE</scope>
    <source>
        <strain evidence="1">IMI 504893</strain>
    </source>
</reference>